<keyword evidence="2" id="KW-1185">Reference proteome</keyword>
<reference evidence="1 2" key="1">
    <citation type="submission" date="2015-08" db="EMBL/GenBank/DDBJ databases">
        <title>Genome sequencing of Penicillium nordicum.</title>
        <authorList>
            <person name="Nguyen H.D."/>
            <person name="Seifert K.A."/>
        </authorList>
    </citation>
    <scope>NUCLEOTIDE SEQUENCE [LARGE SCALE GENOMIC DNA]</scope>
    <source>
        <strain evidence="1 2">DAOMC 185683</strain>
    </source>
</reference>
<protein>
    <submittedName>
        <fullName evidence="1">Uncharacterized protein</fullName>
    </submittedName>
</protein>
<sequence length="97" mass="11193">MCVDIKSEGYPIESHDIGIYKFGSELKDYSFLKEHSKWVLEPIKYLGASTGDSVSDKFEEKASIKNGPCHFEMDIVKIVEMKGNRPSRDKERILMYK</sequence>
<dbReference type="EMBL" id="LHQQ01000017">
    <property type="protein sequence ID" value="KOS47362.1"/>
    <property type="molecule type" value="Genomic_DNA"/>
</dbReference>
<organism evidence="1 2">
    <name type="scientific">Penicillium nordicum</name>
    <dbReference type="NCBI Taxonomy" id="229535"/>
    <lineage>
        <taxon>Eukaryota</taxon>
        <taxon>Fungi</taxon>
        <taxon>Dikarya</taxon>
        <taxon>Ascomycota</taxon>
        <taxon>Pezizomycotina</taxon>
        <taxon>Eurotiomycetes</taxon>
        <taxon>Eurotiomycetidae</taxon>
        <taxon>Eurotiales</taxon>
        <taxon>Aspergillaceae</taxon>
        <taxon>Penicillium</taxon>
    </lineage>
</organism>
<comment type="caution">
    <text evidence="1">The sequence shown here is derived from an EMBL/GenBank/DDBJ whole genome shotgun (WGS) entry which is preliminary data.</text>
</comment>
<dbReference type="AlphaFoldDB" id="A0A0M9WJL0"/>
<evidence type="ECO:0000313" key="1">
    <source>
        <dbReference type="EMBL" id="KOS47362.1"/>
    </source>
</evidence>
<accession>A0A0M9WJL0</accession>
<dbReference type="Proteomes" id="UP000037696">
    <property type="component" value="Unassembled WGS sequence"/>
</dbReference>
<name>A0A0M9WJL0_9EURO</name>
<gene>
    <name evidence="1" type="ORF">ACN38_g1657</name>
</gene>
<evidence type="ECO:0000313" key="2">
    <source>
        <dbReference type="Proteomes" id="UP000037696"/>
    </source>
</evidence>
<proteinExistence type="predicted"/>